<dbReference type="SUPFAM" id="SSF52833">
    <property type="entry name" value="Thioredoxin-like"/>
    <property type="match status" value="1"/>
</dbReference>
<keyword evidence="1" id="KW-0472">Membrane</keyword>
<dbReference type="Gene3D" id="3.40.30.10">
    <property type="entry name" value="Glutaredoxin"/>
    <property type="match status" value="1"/>
</dbReference>
<proteinExistence type="predicted"/>
<dbReference type="GO" id="GO:0004364">
    <property type="term" value="F:glutathione transferase activity"/>
    <property type="evidence" value="ECO:0007669"/>
    <property type="project" value="InterPro"/>
</dbReference>
<dbReference type="Gene3D" id="1.20.1050.10">
    <property type="match status" value="1"/>
</dbReference>
<sequence>MAAAIVNEHLPTPLTATSEQPPLFDGTTRLYIAYTCPFAQRVWIFRNYKGLHDKIELVPIDLQNRPAWYKEKVPSLEHNGKVIGESLDLIKYVDSNFEGPSLPYPNDPAKKEFSEELITYSDTFNKIVFASFKGDTVKEAGPAFDHLENALHKFNDGPFFLSHELSLAFSMQIPADLFNEYGLLISVLIGVLVCLMGVVELVHTIRLMHWLVRKIIKLISTFVKALTCWKNRLDWLISKMEDCIPTTLLGHVDFTRALLALKPQLAMDLDFHKRCPLHLSMYCYEQMKMHVWFVIKMEELLFTMRP</sequence>
<dbReference type="EMBL" id="JAZDWU010000002">
    <property type="protein sequence ID" value="KAL0009927.1"/>
    <property type="molecule type" value="Genomic_DNA"/>
</dbReference>
<dbReference type="PANTHER" id="PTHR44328:SF6">
    <property type="entry name" value="GLUTATHIONE S-TRANSFERASE L1-RELATED"/>
    <property type="match status" value="1"/>
</dbReference>
<evidence type="ECO:0000259" key="2">
    <source>
        <dbReference type="PROSITE" id="PS50404"/>
    </source>
</evidence>
<dbReference type="Pfam" id="PF13417">
    <property type="entry name" value="GST_N_3"/>
    <property type="match status" value="1"/>
</dbReference>
<dbReference type="Proteomes" id="UP001459277">
    <property type="component" value="Unassembled WGS sequence"/>
</dbReference>
<keyword evidence="1" id="KW-1133">Transmembrane helix</keyword>
<keyword evidence="1" id="KW-0812">Transmembrane</keyword>
<keyword evidence="4" id="KW-1185">Reference proteome</keyword>
<evidence type="ECO:0000313" key="4">
    <source>
        <dbReference type="Proteomes" id="UP001459277"/>
    </source>
</evidence>
<dbReference type="FunFam" id="3.40.30.10:FF:000091">
    <property type="entry name" value="Glutathione S-transferase L2, chloroplastic"/>
    <property type="match status" value="1"/>
</dbReference>
<reference evidence="3 4" key="1">
    <citation type="submission" date="2024-01" db="EMBL/GenBank/DDBJ databases">
        <title>A telomere-to-telomere, gap-free genome of sweet tea (Lithocarpus litseifolius).</title>
        <authorList>
            <person name="Zhou J."/>
        </authorList>
    </citation>
    <scope>NUCLEOTIDE SEQUENCE [LARGE SCALE GENOMIC DNA]</scope>
    <source>
        <strain evidence="3">Zhou-2022a</strain>
        <tissue evidence="3">Leaf</tissue>
    </source>
</reference>
<comment type="caution">
    <text evidence="3">The sequence shown here is derived from an EMBL/GenBank/DDBJ whole genome shotgun (WGS) entry which is preliminary data.</text>
</comment>
<gene>
    <name evidence="3" type="ORF">SO802_005035</name>
</gene>
<feature type="domain" description="GST N-terminal" evidence="2">
    <location>
        <begin position="26"/>
        <end position="101"/>
    </location>
</feature>
<dbReference type="AlphaFoldDB" id="A0AAW2DHG3"/>
<dbReference type="InterPro" id="IPR036249">
    <property type="entry name" value="Thioredoxin-like_sf"/>
</dbReference>
<dbReference type="InterPro" id="IPR044629">
    <property type="entry name" value="GSTL1/2/3"/>
</dbReference>
<dbReference type="PROSITE" id="PS50404">
    <property type="entry name" value="GST_NTER"/>
    <property type="match status" value="1"/>
</dbReference>
<organism evidence="3 4">
    <name type="scientific">Lithocarpus litseifolius</name>
    <dbReference type="NCBI Taxonomy" id="425828"/>
    <lineage>
        <taxon>Eukaryota</taxon>
        <taxon>Viridiplantae</taxon>
        <taxon>Streptophyta</taxon>
        <taxon>Embryophyta</taxon>
        <taxon>Tracheophyta</taxon>
        <taxon>Spermatophyta</taxon>
        <taxon>Magnoliopsida</taxon>
        <taxon>eudicotyledons</taxon>
        <taxon>Gunneridae</taxon>
        <taxon>Pentapetalae</taxon>
        <taxon>rosids</taxon>
        <taxon>fabids</taxon>
        <taxon>Fagales</taxon>
        <taxon>Fagaceae</taxon>
        <taxon>Lithocarpus</taxon>
    </lineage>
</organism>
<protein>
    <recommendedName>
        <fullName evidence="2">GST N-terminal domain-containing protein</fullName>
    </recommendedName>
</protein>
<evidence type="ECO:0000256" key="1">
    <source>
        <dbReference type="SAM" id="Phobius"/>
    </source>
</evidence>
<name>A0AAW2DHG3_9ROSI</name>
<dbReference type="PANTHER" id="PTHR44328">
    <property type="entry name" value="GLUTATHIONE S-TRANSFERASE L1"/>
    <property type="match status" value="1"/>
</dbReference>
<dbReference type="InterPro" id="IPR004045">
    <property type="entry name" value="Glutathione_S-Trfase_N"/>
</dbReference>
<feature type="transmembrane region" description="Helical" evidence="1">
    <location>
        <begin position="181"/>
        <end position="205"/>
    </location>
</feature>
<accession>A0AAW2DHG3</accession>
<evidence type="ECO:0000313" key="3">
    <source>
        <dbReference type="EMBL" id="KAL0009927.1"/>
    </source>
</evidence>